<protein>
    <submittedName>
        <fullName evidence="1">Uncharacterized protein</fullName>
    </submittedName>
</protein>
<sequence>MNVENLSNAHYIYNEMKELQRQKGILESGAGLGVTIQSTYQDNAFLDAIRPHAVAELNRRIEEKKAVLVSFGISFT</sequence>
<reference evidence="2" key="2">
    <citation type="submission" date="2018-07" db="EMBL/GenBank/DDBJ databases">
        <authorList>
            <consortium name="GenomeTrakr network: Whole genome sequencing for foodborne pathogen traceback"/>
        </authorList>
    </citation>
    <scope>NUCLEOTIDE SEQUENCE</scope>
    <source>
        <strain evidence="2">FSIS1701107</strain>
    </source>
</reference>
<evidence type="ECO:0000313" key="1">
    <source>
        <dbReference type="EMBL" id="ECT5878718.1"/>
    </source>
</evidence>
<dbReference type="AlphaFoldDB" id="A0A3V4SQ26"/>
<name>A0A3V4SQ26_SALET</name>
<reference evidence="1" key="1">
    <citation type="submission" date="2018-07" db="EMBL/GenBank/DDBJ databases">
        <authorList>
            <consortium name="NARMS: The National Antimicrobial Resistance Monitoring System"/>
        </authorList>
    </citation>
    <scope>NUCLEOTIDE SEQUENCE</scope>
    <source>
        <strain evidence="1">CVM N57113F</strain>
    </source>
</reference>
<accession>A0A3V4SQ26</accession>
<evidence type="ECO:0000313" key="2">
    <source>
        <dbReference type="EMBL" id="EDH5179243.1"/>
    </source>
</evidence>
<gene>
    <name evidence="1" type="ORF">A3Z14_17675</name>
    <name evidence="2" type="ORF">CB082_17950</name>
</gene>
<proteinExistence type="predicted"/>
<comment type="caution">
    <text evidence="1">The sequence shown here is derived from an EMBL/GenBank/DDBJ whole genome shotgun (WGS) entry which is preliminary data.</text>
</comment>
<organism evidence="1">
    <name type="scientific">Salmonella enterica subsp. enterica serovar Altona</name>
    <dbReference type="NCBI Taxonomy" id="1151173"/>
    <lineage>
        <taxon>Bacteria</taxon>
        <taxon>Pseudomonadati</taxon>
        <taxon>Pseudomonadota</taxon>
        <taxon>Gammaproteobacteria</taxon>
        <taxon>Enterobacterales</taxon>
        <taxon>Enterobacteriaceae</taxon>
        <taxon>Salmonella</taxon>
    </lineage>
</organism>
<dbReference type="EMBL" id="AAKNFY010000012">
    <property type="protein sequence ID" value="ECT5878718.1"/>
    <property type="molecule type" value="Genomic_DNA"/>
</dbReference>
<dbReference type="EMBL" id="AAMHXE010000010">
    <property type="protein sequence ID" value="EDH5179243.1"/>
    <property type="molecule type" value="Genomic_DNA"/>
</dbReference>
<dbReference type="RefSeq" id="WP_001100261.1">
    <property type="nucleotide sequence ID" value="NZ_JADDHZ010000009.1"/>
</dbReference>